<dbReference type="InterPro" id="IPR045339">
    <property type="entry name" value="DUF6534"/>
</dbReference>
<evidence type="ECO:0000259" key="3">
    <source>
        <dbReference type="Pfam" id="PF20152"/>
    </source>
</evidence>
<dbReference type="Pfam" id="PF20152">
    <property type="entry name" value="DUF6534"/>
    <property type="match status" value="1"/>
</dbReference>
<feature type="transmembrane region" description="Helical" evidence="2">
    <location>
        <begin position="225"/>
        <end position="252"/>
    </location>
</feature>
<keyword evidence="2" id="KW-0812">Transmembrane</keyword>
<name>A0ABP1DVU1_9APHY</name>
<feature type="compositionally biased region" description="Basic and acidic residues" evidence="1">
    <location>
        <begin position="1"/>
        <end position="19"/>
    </location>
</feature>
<evidence type="ECO:0000313" key="4">
    <source>
        <dbReference type="EMBL" id="CAL1711931.1"/>
    </source>
</evidence>
<feature type="domain" description="DUF6534" evidence="3">
    <location>
        <begin position="198"/>
        <end position="283"/>
    </location>
</feature>
<feature type="transmembrane region" description="Helical" evidence="2">
    <location>
        <begin position="258"/>
        <end position="279"/>
    </location>
</feature>
<keyword evidence="5" id="KW-1185">Reference proteome</keyword>
<accession>A0ABP1DVU1</accession>
<dbReference type="Proteomes" id="UP001497453">
    <property type="component" value="Chromosome 6"/>
</dbReference>
<dbReference type="EMBL" id="OZ037949">
    <property type="protein sequence ID" value="CAL1711931.1"/>
    <property type="molecule type" value="Genomic_DNA"/>
</dbReference>
<proteinExistence type="predicted"/>
<keyword evidence="2" id="KW-0472">Membrane</keyword>
<evidence type="ECO:0000256" key="1">
    <source>
        <dbReference type="SAM" id="MobiDB-lite"/>
    </source>
</evidence>
<protein>
    <recommendedName>
        <fullName evidence="3">DUF6534 domain-containing protein</fullName>
    </recommendedName>
</protein>
<gene>
    <name evidence="4" type="ORF">GFSPODELE1_LOCUS8572</name>
</gene>
<feature type="transmembrane region" description="Helical" evidence="2">
    <location>
        <begin position="147"/>
        <end position="169"/>
    </location>
</feature>
<organism evidence="4 5">
    <name type="scientific">Somion occarium</name>
    <dbReference type="NCBI Taxonomy" id="3059160"/>
    <lineage>
        <taxon>Eukaryota</taxon>
        <taxon>Fungi</taxon>
        <taxon>Dikarya</taxon>
        <taxon>Basidiomycota</taxon>
        <taxon>Agaricomycotina</taxon>
        <taxon>Agaricomycetes</taxon>
        <taxon>Polyporales</taxon>
        <taxon>Cerrenaceae</taxon>
        <taxon>Somion</taxon>
    </lineage>
</organism>
<keyword evidence="2" id="KW-1133">Transmembrane helix</keyword>
<feature type="region of interest" description="Disordered" evidence="1">
    <location>
        <begin position="332"/>
        <end position="355"/>
    </location>
</feature>
<evidence type="ECO:0000313" key="5">
    <source>
        <dbReference type="Proteomes" id="UP001497453"/>
    </source>
</evidence>
<dbReference type="PANTHER" id="PTHR40465">
    <property type="entry name" value="CHROMOSOME 1, WHOLE GENOME SHOTGUN SEQUENCE"/>
    <property type="match status" value="1"/>
</dbReference>
<feature type="transmembrane region" description="Helical" evidence="2">
    <location>
        <begin position="77"/>
        <end position="94"/>
    </location>
</feature>
<evidence type="ECO:0000256" key="2">
    <source>
        <dbReference type="SAM" id="Phobius"/>
    </source>
</evidence>
<feature type="transmembrane region" description="Helical" evidence="2">
    <location>
        <begin position="40"/>
        <end position="65"/>
    </location>
</feature>
<reference evidence="5" key="1">
    <citation type="submission" date="2024-04" db="EMBL/GenBank/DDBJ databases">
        <authorList>
            <person name="Shaw F."/>
            <person name="Minotto A."/>
        </authorList>
    </citation>
    <scope>NUCLEOTIDE SEQUENCE [LARGE SCALE GENOMIC DNA]</scope>
</reference>
<feature type="compositionally biased region" description="Polar residues" evidence="1">
    <location>
        <begin position="332"/>
        <end position="345"/>
    </location>
</feature>
<feature type="transmembrane region" description="Helical" evidence="2">
    <location>
        <begin position="189"/>
        <end position="213"/>
    </location>
</feature>
<feature type="transmembrane region" description="Helical" evidence="2">
    <location>
        <begin position="114"/>
        <end position="135"/>
    </location>
</feature>
<dbReference type="PANTHER" id="PTHR40465:SF1">
    <property type="entry name" value="DUF6534 DOMAIN-CONTAINING PROTEIN"/>
    <property type="match status" value="1"/>
</dbReference>
<sequence length="355" mass="39291">MAPDDRDSSEPLGFREKEMSASPPPGPPPMPAGPPIPELAGGYIVSFGIAFLVYGVTVAQAYTYLHSCDRDPRWMKWLAGIVFFLETIQSGFLFRELYFYTVLTIGNPQNLIRIDWSVPVVLISDSFIGFAVEIFYIHRVWAFSKNLVLTIGTVLLLLGWKAGLLYVCAGTIRFPLWTAFGEGSVTKRVIIFTLACVVAMDGTIATSMVYYLSRNRSSIKRTRDIVVWLIAYTVNTGVILVTMSTCALITYLAQPTSLLFHGFIIIVFKLYASSLFGALNTKHMLRSKMNQAVVIGTNEYSGSTALSTFRARPVHIEITQEMSKDTNATLQNDSLHSKHGQQSSMPALDDSKVGV</sequence>
<feature type="compositionally biased region" description="Pro residues" evidence="1">
    <location>
        <begin position="22"/>
        <end position="32"/>
    </location>
</feature>
<feature type="region of interest" description="Disordered" evidence="1">
    <location>
        <begin position="1"/>
        <end position="32"/>
    </location>
</feature>